<dbReference type="AlphaFoldDB" id="A0AAP0PXP8"/>
<organism evidence="1 2">
    <name type="scientific">Stephania cephalantha</name>
    <dbReference type="NCBI Taxonomy" id="152367"/>
    <lineage>
        <taxon>Eukaryota</taxon>
        <taxon>Viridiplantae</taxon>
        <taxon>Streptophyta</taxon>
        <taxon>Embryophyta</taxon>
        <taxon>Tracheophyta</taxon>
        <taxon>Spermatophyta</taxon>
        <taxon>Magnoliopsida</taxon>
        <taxon>Ranunculales</taxon>
        <taxon>Menispermaceae</taxon>
        <taxon>Menispermoideae</taxon>
        <taxon>Cissampelideae</taxon>
        <taxon>Stephania</taxon>
    </lineage>
</organism>
<accession>A0AAP0PXP8</accession>
<keyword evidence="2" id="KW-1185">Reference proteome</keyword>
<reference evidence="1 2" key="1">
    <citation type="submission" date="2024-01" db="EMBL/GenBank/DDBJ databases">
        <title>Genome assemblies of Stephania.</title>
        <authorList>
            <person name="Yang L."/>
        </authorList>
    </citation>
    <scope>NUCLEOTIDE SEQUENCE [LARGE SCALE GENOMIC DNA]</scope>
    <source>
        <strain evidence="1">JXDWG</strain>
        <tissue evidence="1">Leaf</tissue>
    </source>
</reference>
<sequence>MFASSNFLFATNPQLLPPPLQMPSTYFKHAWDLNLLVPPPSLIYDLHNIVLSKLGILGPKQVISLMLWTLGDLQHDWRMI</sequence>
<comment type="caution">
    <text evidence="1">The sequence shown here is derived from an EMBL/GenBank/DDBJ whole genome shotgun (WGS) entry which is preliminary data.</text>
</comment>
<proteinExistence type="predicted"/>
<dbReference type="EMBL" id="JBBNAG010000002">
    <property type="protein sequence ID" value="KAK9158319.1"/>
    <property type="molecule type" value="Genomic_DNA"/>
</dbReference>
<evidence type="ECO:0000313" key="1">
    <source>
        <dbReference type="EMBL" id="KAK9158319.1"/>
    </source>
</evidence>
<protein>
    <submittedName>
        <fullName evidence="1">Uncharacterized protein</fullName>
    </submittedName>
</protein>
<dbReference type="Proteomes" id="UP001419268">
    <property type="component" value="Unassembled WGS sequence"/>
</dbReference>
<gene>
    <name evidence="1" type="ORF">Scep_004893</name>
</gene>
<name>A0AAP0PXP8_9MAGN</name>
<evidence type="ECO:0000313" key="2">
    <source>
        <dbReference type="Proteomes" id="UP001419268"/>
    </source>
</evidence>